<dbReference type="Pfam" id="PF12833">
    <property type="entry name" value="HTH_18"/>
    <property type="match status" value="1"/>
</dbReference>
<evidence type="ECO:0000259" key="4">
    <source>
        <dbReference type="PROSITE" id="PS01124"/>
    </source>
</evidence>
<dbReference type="Gene3D" id="1.10.10.60">
    <property type="entry name" value="Homeodomain-like"/>
    <property type="match status" value="2"/>
</dbReference>
<keyword evidence="1" id="KW-0805">Transcription regulation</keyword>
<feature type="domain" description="HTH araC/xylS-type" evidence="4">
    <location>
        <begin position="166"/>
        <end position="263"/>
    </location>
</feature>
<keyword evidence="2" id="KW-0238">DNA-binding</keyword>
<keyword evidence="3" id="KW-0804">Transcription</keyword>
<name>A0A7G9RVT8_9BURK</name>
<dbReference type="SMART" id="SM00342">
    <property type="entry name" value="HTH_ARAC"/>
    <property type="match status" value="1"/>
</dbReference>
<gene>
    <name evidence="5" type="ORF">H9K76_18495</name>
</gene>
<dbReference type="Gene3D" id="2.60.120.10">
    <property type="entry name" value="Jelly Rolls"/>
    <property type="match status" value="1"/>
</dbReference>
<dbReference type="EMBL" id="CP060714">
    <property type="protein sequence ID" value="QNN59713.1"/>
    <property type="molecule type" value="Genomic_DNA"/>
</dbReference>
<organism evidence="5 6">
    <name type="scientific">Diaphorobacter ruginosibacter</name>
    <dbReference type="NCBI Taxonomy" id="1715720"/>
    <lineage>
        <taxon>Bacteria</taxon>
        <taxon>Pseudomonadati</taxon>
        <taxon>Pseudomonadota</taxon>
        <taxon>Betaproteobacteria</taxon>
        <taxon>Burkholderiales</taxon>
        <taxon>Comamonadaceae</taxon>
        <taxon>Diaphorobacter</taxon>
    </lineage>
</organism>
<dbReference type="PROSITE" id="PS01124">
    <property type="entry name" value="HTH_ARAC_FAMILY_2"/>
    <property type="match status" value="1"/>
</dbReference>
<dbReference type="InterPro" id="IPR037923">
    <property type="entry name" value="HTH-like"/>
</dbReference>
<dbReference type="SUPFAM" id="SSF51215">
    <property type="entry name" value="Regulatory protein AraC"/>
    <property type="match status" value="1"/>
</dbReference>
<evidence type="ECO:0000256" key="3">
    <source>
        <dbReference type="ARBA" id="ARBA00023163"/>
    </source>
</evidence>
<dbReference type="InterPro" id="IPR018060">
    <property type="entry name" value="HTH_AraC"/>
</dbReference>
<dbReference type="SUPFAM" id="SSF46689">
    <property type="entry name" value="Homeodomain-like"/>
    <property type="match status" value="2"/>
</dbReference>
<dbReference type="GO" id="GO:0003700">
    <property type="term" value="F:DNA-binding transcription factor activity"/>
    <property type="evidence" value="ECO:0007669"/>
    <property type="project" value="InterPro"/>
</dbReference>
<reference evidence="5 6" key="1">
    <citation type="submission" date="2020-08" db="EMBL/GenBank/DDBJ databases">
        <title>Genome sequence of Diaphorobacter ruginosibacter DSM 27467T.</title>
        <authorList>
            <person name="Hyun D.-W."/>
            <person name="Bae J.-W."/>
        </authorList>
    </citation>
    <scope>NUCLEOTIDE SEQUENCE [LARGE SCALE GENOMIC DNA]</scope>
    <source>
        <strain evidence="5 6">DSM 27467</strain>
    </source>
</reference>
<dbReference type="InterPro" id="IPR003313">
    <property type="entry name" value="AraC-bd"/>
</dbReference>
<dbReference type="PANTHER" id="PTHR46796:SF2">
    <property type="entry name" value="TRANSCRIPTIONAL REGULATORY PROTEIN"/>
    <property type="match status" value="1"/>
</dbReference>
<dbReference type="PANTHER" id="PTHR46796">
    <property type="entry name" value="HTH-TYPE TRANSCRIPTIONAL ACTIVATOR RHAS-RELATED"/>
    <property type="match status" value="1"/>
</dbReference>
<sequence length="272" mass="30172">MTQQIHHFHRHPLAPWMELRVSGPSPHCFRLHAHDEYSIGIVDHGSAVFHHAGGPERVNKGSIVLIEPGRWHACNPDQVTDWAYRMLFVRAEWVHEQLQATSVIFPHRALHDAKLAATVDRLCRPLDGQHAGVASHVRLLRDFLQRVSSLSVADEERNTSSFHAVHEALETLHRHPGAATSVQSLAHATGMSASRFIRHFKAATGVTPGAYRLNLRLNGARRLLAQGMHLADAAHCMGFADQAHMQRAFKAHHSLTPGNYASTAEVPEAGPR</sequence>
<evidence type="ECO:0000256" key="2">
    <source>
        <dbReference type="ARBA" id="ARBA00023125"/>
    </source>
</evidence>
<dbReference type="InterPro" id="IPR009057">
    <property type="entry name" value="Homeodomain-like_sf"/>
</dbReference>
<dbReference type="InterPro" id="IPR014710">
    <property type="entry name" value="RmlC-like_jellyroll"/>
</dbReference>
<dbReference type="AlphaFoldDB" id="A0A7G9RVT8"/>
<dbReference type="Pfam" id="PF02311">
    <property type="entry name" value="AraC_binding"/>
    <property type="match status" value="1"/>
</dbReference>
<evidence type="ECO:0000256" key="1">
    <source>
        <dbReference type="ARBA" id="ARBA00023015"/>
    </source>
</evidence>
<dbReference type="InterPro" id="IPR050204">
    <property type="entry name" value="AraC_XylS_family_regulators"/>
</dbReference>
<evidence type="ECO:0000313" key="6">
    <source>
        <dbReference type="Proteomes" id="UP000515811"/>
    </source>
</evidence>
<protein>
    <submittedName>
        <fullName evidence="5">AraC family transcriptional regulator</fullName>
    </submittedName>
</protein>
<dbReference type="GO" id="GO:0043565">
    <property type="term" value="F:sequence-specific DNA binding"/>
    <property type="evidence" value="ECO:0007669"/>
    <property type="project" value="InterPro"/>
</dbReference>
<proteinExistence type="predicted"/>
<keyword evidence="6" id="KW-1185">Reference proteome</keyword>
<dbReference type="KEGG" id="drg:H9K76_18495"/>
<accession>A0A7G9RVT8</accession>
<dbReference type="Proteomes" id="UP000515811">
    <property type="component" value="Chromosome"/>
</dbReference>
<evidence type="ECO:0000313" key="5">
    <source>
        <dbReference type="EMBL" id="QNN59713.1"/>
    </source>
</evidence>